<dbReference type="InterPro" id="IPR036388">
    <property type="entry name" value="WH-like_DNA-bd_sf"/>
</dbReference>
<reference evidence="3 4" key="1">
    <citation type="submission" date="2021-02" db="EMBL/GenBank/DDBJ databases">
        <title>Leptospira ainlahdjerensis sp. nov., Leptospira ainazelensis sp. nov., Leptospira abararensis sp. nov. and Leptospira chreensis sp. nov., four new species isolated from water sources in Algeria.</title>
        <authorList>
            <person name="Amara Korba A."/>
            <person name="Kainiu M."/>
            <person name="Vincent A.T."/>
            <person name="Mariet J.-F."/>
            <person name="Veyrier F.J."/>
            <person name="Goarant C."/>
            <person name="Picardeau M."/>
        </authorList>
    </citation>
    <scope>NUCLEOTIDE SEQUENCE [LARGE SCALE GENOMIC DNA]</scope>
    <source>
        <strain evidence="3 4">201903070</strain>
    </source>
</reference>
<name>A0ABS2U8L3_9LEPT</name>
<dbReference type="EMBL" id="JAFFPU010000006">
    <property type="protein sequence ID" value="MBM9575888.1"/>
    <property type="molecule type" value="Genomic_DNA"/>
</dbReference>
<dbReference type="SUPFAM" id="SSF53335">
    <property type="entry name" value="S-adenosyl-L-methionine-dependent methyltransferases"/>
    <property type="match status" value="1"/>
</dbReference>
<dbReference type="SUPFAM" id="SSF46785">
    <property type="entry name" value="Winged helix' DNA-binding domain"/>
    <property type="match status" value="1"/>
</dbReference>
<proteinExistence type="predicted"/>
<sequence length="351" mass="38327">MTFDQTKLEQIVGKIFGEISAGYSGALVLMGEKLGYYRALAKGPLTSSELAQATNTNERYAREWLSAQAAAEYLQYDPAEKKFSISPEQAMIFNNEDSPAYLMGGFYGISAMYAAVPKLAEAFRTGEGVPWGDQHEHIFCATAKFFRPTYLSQLIQVWLPSLENGMVDKLKKGAKAADVGCGFGTSTIILAQEFPNSHFYGFDAHAPSIEKAREAARNAGIQNVTFEVATAKDYPVGGYDLVAMFDCLHDMGDPVGAVTHARKSLNKDGSVIIVEPFAHDQLEQNLNPIGRVYYAASTMFCTPSSLSQEVALGLGAQAGEARLREVVTKGGFSRFRRASESPFNIVYEARN</sequence>
<keyword evidence="3" id="KW-0808">Transferase</keyword>
<dbReference type="Gene3D" id="3.40.50.150">
    <property type="entry name" value="Vaccinia Virus protein VP39"/>
    <property type="match status" value="1"/>
</dbReference>
<evidence type="ECO:0000313" key="3">
    <source>
        <dbReference type="EMBL" id="MBM9575888.1"/>
    </source>
</evidence>
<dbReference type="Proteomes" id="UP000724686">
    <property type="component" value="Unassembled WGS sequence"/>
</dbReference>
<evidence type="ECO:0000313" key="4">
    <source>
        <dbReference type="Proteomes" id="UP000724686"/>
    </source>
</evidence>
<dbReference type="CDD" id="cd02440">
    <property type="entry name" value="AdoMet_MTases"/>
    <property type="match status" value="1"/>
</dbReference>
<dbReference type="InterPro" id="IPR029063">
    <property type="entry name" value="SAM-dependent_MTases_sf"/>
</dbReference>
<keyword evidence="4" id="KW-1185">Reference proteome</keyword>
<dbReference type="PANTHER" id="PTHR45128:SF2">
    <property type="entry name" value="METHYLTRANSFERASE DOMAIN-CONTAINING PROTEIN"/>
    <property type="match status" value="1"/>
</dbReference>
<dbReference type="Pfam" id="PF21320">
    <property type="entry name" value="WHD_Rv2258c"/>
    <property type="match status" value="1"/>
</dbReference>
<dbReference type="InterPro" id="IPR036390">
    <property type="entry name" value="WH_DNA-bd_sf"/>
</dbReference>
<dbReference type="InterPro" id="IPR048711">
    <property type="entry name" value="WHD_Rv2258c"/>
</dbReference>
<evidence type="ECO:0000259" key="1">
    <source>
        <dbReference type="Pfam" id="PF13847"/>
    </source>
</evidence>
<dbReference type="Gene3D" id="1.10.10.10">
    <property type="entry name" value="Winged helix-like DNA-binding domain superfamily/Winged helix DNA-binding domain"/>
    <property type="match status" value="1"/>
</dbReference>
<comment type="caution">
    <text evidence="3">The sequence shown here is derived from an EMBL/GenBank/DDBJ whole genome shotgun (WGS) entry which is preliminary data.</text>
</comment>
<dbReference type="GO" id="GO:0008168">
    <property type="term" value="F:methyltransferase activity"/>
    <property type="evidence" value="ECO:0007669"/>
    <property type="project" value="UniProtKB-KW"/>
</dbReference>
<organism evidence="3 4">
    <name type="scientific">Leptospira ainlahdjerensis</name>
    <dbReference type="NCBI Taxonomy" id="2810033"/>
    <lineage>
        <taxon>Bacteria</taxon>
        <taxon>Pseudomonadati</taxon>
        <taxon>Spirochaetota</taxon>
        <taxon>Spirochaetia</taxon>
        <taxon>Leptospirales</taxon>
        <taxon>Leptospiraceae</taxon>
        <taxon>Leptospira</taxon>
    </lineage>
</organism>
<dbReference type="InterPro" id="IPR053173">
    <property type="entry name" value="SAM-binding_MTase"/>
</dbReference>
<accession>A0ABS2U8L3</accession>
<dbReference type="PANTHER" id="PTHR45128">
    <property type="entry name" value="METHYLTRANSFERASE TYPE 11"/>
    <property type="match status" value="1"/>
</dbReference>
<feature type="domain" description="S-adenosylmethionine-dependent methyltransferase Rv2258c-like winged HTH" evidence="2">
    <location>
        <begin position="30"/>
        <end position="92"/>
    </location>
</feature>
<dbReference type="InterPro" id="IPR025714">
    <property type="entry name" value="Methyltranfer_dom"/>
</dbReference>
<feature type="domain" description="Methyltransferase" evidence="1">
    <location>
        <begin position="171"/>
        <end position="286"/>
    </location>
</feature>
<evidence type="ECO:0000259" key="2">
    <source>
        <dbReference type="Pfam" id="PF21320"/>
    </source>
</evidence>
<gene>
    <name evidence="3" type="ORF">JWG45_01860</name>
</gene>
<keyword evidence="3" id="KW-0489">Methyltransferase</keyword>
<dbReference type="RefSeq" id="WP_205278084.1">
    <property type="nucleotide sequence ID" value="NZ_JAFFPU010000006.1"/>
</dbReference>
<dbReference type="Pfam" id="PF13847">
    <property type="entry name" value="Methyltransf_31"/>
    <property type="match status" value="1"/>
</dbReference>
<dbReference type="GO" id="GO:0032259">
    <property type="term" value="P:methylation"/>
    <property type="evidence" value="ECO:0007669"/>
    <property type="project" value="UniProtKB-KW"/>
</dbReference>
<protein>
    <submittedName>
        <fullName evidence="3">Class I SAM-dependent methyltransferase</fullName>
    </submittedName>
</protein>